<dbReference type="EMBL" id="BMAO01027432">
    <property type="protein sequence ID" value="GFR16735.1"/>
    <property type="molecule type" value="Genomic_DNA"/>
</dbReference>
<name>A0A8X6LNZ7_TRICU</name>
<keyword evidence="1" id="KW-1133">Transmembrane helix</keyword>
<gene>
    <name evidence="2" type="ORF">TNCT_214721</name>
</gene>
<keyword evidence="3" id="KW-1185">Reference proteome</keyword>
<accession>A0A8X6LNZ7</accession>
<protein>
    <submittedName>
        <fullName evidence="2">Uncharacterized protein</fullName>
    </submittedName>
</protein>
<keyword evidence="1" id="KW-0472">Membrane</keyword>
<organism evidence="2 3">
    <name type="scientific">Trichonephila clavata</name>
    <name type="common">Joro spider</name>
    <name type="synonym">Nephila clavata</name>
    <dbReference type="NCBI Taxonomy" id="2740835"/>
    <lineage>
        <taxon>Eukaryota</taxon>
        <taxon>Metazoa</taxon>
        <taxon>Ecdysozoa</taxon>
        <taxon>Arthropoda</taxon>
        <taxon>Chelicerata</taxon>
        <taxon>Arachnida</taxon>
        <taxon>Araneae</taxon>
        <taxon>Araneomorphae</taxon>
        <taxon>Entelegynae</taxon>
        <taxon>Araneoidea</taxon>
        <taxon>Nephilidae</taxon>
        <taxon>Trichonephila</taxon>
    </lineage>
</organism>
<reference evidence="2" key="1">
    <citation type="submission" date="2020-07" db="EMBL/GenBank/DDBJ databases">
        <title>Multicomponent nature underlies the extraordinary mechanical properties of spider dragline silk.</title>
        <authorList>
            <person name="Kono N."/>
            <person name="Nakamura H."/>
            <person name="Mori M."/>
            <person name="Yoshida Y."/>
            <person name="Ohtoshi R."/>
            <person name="Malay A.D."/>
            <person name="Moran D.A.P."/>
            <person name="Tomita M."/>
            <person name="Numata K."/>
            <person name="Arakawa K."/>
        </authorList>
    </citation>
    <scope>NUCLEOTIDE SEQUENCE</scope>
</reference>
<proteinExistence type="predicted"/>
<comment type="caution">
    <text evidence="2">The sequence shown here is derived from an EMBL/GenBank/DDBJ whole genome shotgun (WGS) entry which is preliminary data.</text>
</comment>
<feature type="transmembrane region" description="Helical" evidence="1">
    <location>
        <begin position="46"/>
        <end position="64"/>
    </location>
</feature>
<evidence type="ECO:0000313" key="3">
    <source>
        <dbReference type="Proteomes" id="UP000887116"/>
    </source>
</evidence>
<keyword evidence="1" id="KW-0812">Transmembrane</keyword>
<dbReference type="OrthoDB" id="10458268at2759"/>
<dbReference type="Proteomes" id="UP000887116">
    <property type="component" value="Unassembled WGS sequence"/>
</dbReference>
<sequence length="116" mass="13272">MIPGIGNPAFFIPRNSSSFPLRISPGIIKTNITWTNVRRVILINESIKLVFLAILIGFVAFLCIRECEAHKKVWFWLTNRTVRQPSREPTLDQRWAIVAHTDTQQRTNERAAGDIA</sequence>
<dbReference type="AlphaFoldDB" id="A0A8X6LNZ7"/>
<evidence type="ECO:0000313" key="2">
    <source>
        <dbReference type="EMBL" id="GFR16735.1"/>
    </source>
</evidence>
<evidence type="ECO:0000256" key="1">
    <source>
        <dbReference type="SAM" id="Phobius"/>
    </source>
</evidence>